<sequence>MVDEQFKNGRVITDYSRLAESLRTIQDWPSPYRLFKVGPALIDPLLNQRQYASFISTSPNHIRLNRQCIFKQKSAPDREGRGGGIAFLWKKYANCTITYYSLNHIDVEVNDPRHGKWRLTGFYGYPESSRRKSFWNLIRQLSILSNLPWCIIGDFNDILSASEKKGKTDRARWLIQGFRDAVQDAGLIDLFKEGYNFTWFKSLGTSRAVEEKLDRALATDSWLAMFPNASLECLTATSSDHYPLKLSCVANRQLSAQGTQFRFENSWLLESEFKPFVQQCWNSCANKTITSKLNLCASEMLNWDKQHGKQTRNEIESVRRKLEAARSQVTVSNFHYFNQLHS</sequence>
<keyword evidence="2" id="KW-0255">Endonuclease</keyword>
<evidence type="ECO:0000259" key="1">
    <source>
        <dbReference type="Pfam" id="PF03372"/>
    </source>
</evidence>
<dbReference type="AlphaFoldDB" id="A0A072TIS8"/>
<dbReference type="Gene3D" id="3.60.10.10">
    <property type="entry name" value="Endonuclease/exonuclease/phosphatase"/>
    <property type="match status" value="1"/>
</dbReference>
<dbReference type="STRING" id="3880.A0A072TIS8"/>
<evidence type="ECO:0000313" key="2">
    <source>
        <dbReference type="EMBL" id="KEH17121.1"/>
    </source>
</evidence>
<feature type="domain" description="Endonuclease/exonuclease/phosphatase" evidence="1">
    <location>
        <begin position="70"/>
        <end position="241"/>
    </location>
</feature>
<dbReference type="GO" id="GO:0004519">
    <property type="term" value="F:endonuclease activity"/>
    <property type="evidence" value="ECO:0007669"/>
    <property type="project" value="UniProtKB-KW"/>
</dbReference>
<reference evidence="3" key="3">
    <citation type="submission" date="2015-06" db="UniProtKB">
        <authorList>
            <consortium name="EnsemblPlants"/>
        </authorList>
    </citation>
    <scope>IDENTIFICATION</scope>
    <source>
        <strain evidence="3">cv. Jemalong A17</strain>
    </source>
</reference>
<keyword evidence="2" id="KW-0378">Hydrolase</keyword>
<protein>
    <submittedName>
        <fullName evidence="2">Endonuclease/exonuclease/phosphatase family protein</fullName>
    </submittedName>
</protein>
<keyword evidence="2" id="KW-0540">Nuclease</keyword>
<reference evidence="2 4" key="1">
    <citation type="journal article" date="2011" name="Nature">
        <title>The Medicago genome provides insight into the evolution of rhizobial symbioses.</title>
        <authorList>
            <person name="Young N.D."/>
            <person name="Debelle F."/>
            <person name="Oldroyd G.E."/>
            <person name="Geurts R."/>
            <person name="Cannon S.B."/>
            <person name="Udvardi M.K."/>
            <person name="Benedito V.A."/>
            <person name="Mayer K.F."/>
            <person name="Gouzy J."/>
            <person name="Schoof H."/>
            <person name="Van de Peer Y."/>
            <person name="Proost S."/>
            <person name="Cook D.R."/>
            <person name="Meyers B.C."/>
            <person name="Spannagl M."/>
            <person name="Cheung F."/>
            <person name="De Mita S."/>
            <person name="Krishnakumar V."/>
            <person name="Gundlach H."/>
            <person name="Zhou S."/>
            <person name="Mudge J."/>
            <person name="Bharti A.K."/>
            <person name="Murray J.D."/>
            <person name="Naoumkina M.A."/>
            <person name="Rosen B."/>
            <person name="Silverstein K.A."/>
            <person name="Tang H."/>
            <person name="Rombauts S."/>
            <person name="Zhao P.X."/>
            <person name="Zhou P."/>
            <person name="Barbe V."/>
            <person name="Bardou P."/>
            <person name="Bechner M."/>
            <person name="Bellec A."/>
            <person name="Berger A."/>
            <person name="Berges H."/>
            <person name="Bidwell S."/>
            <person name="Bisseling T."/>
            <person name="Choisne N."/>
            <person name="Couloux A."/>
            <person name="Denny R."/>
            <person name="Deshpande S."/>
            <person name="Dai X."/>
            <person name="Doyle J.J."/>
            <person name="Dudez A.M."/>
            <person name="Farmer A.D."/>
            <person name="Fouteau S."/>
            <person name="Franken C."/>
            <person name="Gibelin C."/>
            <person name="Gish J."/>
            <person name="Goldstein S."/>
            <person name="Gonzalez A.J."/>
            <person name="Green P.J."/>
            <person name="Hallab A."/>
            <person name="Hartog M."/>
            <person name="Hua A."/>
            <person name="Humphray S.J."/>
            <person name="Jeong D.H."/>
            <person name="Jing Y."/>
            <person name="Jocker A."/>
            <person name="Kenton S.M."/>
            <person name="Kim D.J."/>
            <person name="Klee K."/>
            <person name="Lai H."/>
            <person name="Lang C."/>
            <person name="Lin S."/>
            <person name="Macmil S.L."/>
            <person name="Magdelenat G."/>
            <person name="Matthews L."/>
            <person name="McCorrison J."/>
            <person name="Monaghan E.L."/>
            <person name="Mun J.H."/>
            <person name="Najar F.Z."/>
            <person name="Nicholson C."/>
            <person name="Noirot C."/>
            <person name="O'Bleness M."/>
            <person name="Paule C.R."/>
            <person name="Poulain J."/>
            <person name="Prion F."/>
            <person name="Qin B."/>
            <person name="Qu C."/>
            <person name="Retzel E.F."/>
            <person name="Riddle C."/>
            <person name="Sallet E."/>
            <person name="Samain S."/>
            <person name="Samson N."/>
            <person name="Sanders I."/>
            <person name="Saurat O."/>
            <person name="Scarpelli C."/>
            <person name="Schiex T."/>
            <person name="Segurens B."/>
            <person name="Severin A.J."/>
            <person name="Sherrier D.J."/>
            <person name="Shi R."/>
            <person name="Sims S."/>
            <person name="Singer S.R."/>
            <person name="Sinharoy S."/>
            <person name="Sterck L."/>
            <person name="Viollet A."/>
            <person name="Wang B.B."/>
            <person name="Wang K."/>
            <person name="Wang M."/>
            <person name="Wang X."/>
            <person name="Warfsmann J."/>
            <person name="Weissenbach J."/>
            <person name="White D.D."/>
            <person name="White J.D."/>
            <person name="Wiley G.B."/>
            <person name="Wincker P."/>
            <person name="Xing Y."/>
            <person name="Yang L."/>
            <person name="Yao Z."/>
            <person name="Ying F."/>
            <person name="Zhai J."/>
            <person name="Zhou L."/>
            <person name="Zuber A."/>
            <person name="Denarie J."/>
            <person name="Dixon R.A."/>
            <person name="May G.D."/>
            <person name="Schwartz D.C."/>
            <person name="Rogers J."/>
            <person name="Quetier F."/>
            <person name="Town C.D."/>
            <person name="Roe B.A."/>
        </authorList>
    </citation>
    <scope>NUCLEOTIDE SEQUENCE [LARGE SCALE GENOMIC DNA]</scope>
    <source>
        <strain evidence="2">A17</strain>
        <strain evidence="3 4">cv. Jemalong A17</strain>
    </source>
</reference>
<dbReference type="InterPro" id="IPR005135">
    <property type="entry name" value="Endo/exonuclease/phosphatase"/>
</dbReference>
<dbReference type="InterPro" id="IPR036691">
    <property type="entry name" value="Endo/exonu/phosph_ase_sf"/>
</dbReference>
<dbReference type="Proteomes" id="UP000002051">
    <property type="component" value="Unassembled WGS sequence"/>
</dbReference>
<dbReference type="PANTHER" id="PTHR33710:SF79">
    <property type="entry name" value="OS06G0205337 PROTEIN"/>
    <property type="match status" value="1"/>
</dbReference>
<dbReference type="Pfam" id="PF03372">
    <property type="entry name" value="Exo_endo_phos"/>
    <property type="match status" value="1"/>
</dbReference>
<dbReference type="EnsemblPlants" id="KEH17121">
    <property type="protein sequence ID" value="KEH17121"/>
    <property type="gene ID" value="MTR_0042s0130"/>
</dbReference>
<evidence type="ECO:0000313" key="3">
    <source>
        <dbReference type="EnsemblPlants" id="KEH17121"/>
    </source>
</evidence>
<proteinExistence type="predicted"/>
<dbReference type="HOGENOM" id="CLU_812265_0_0_1"/>
<accession>A0A072TIS8</accession>
<keyword evidence="4" id="KW-1185">Reference proteome</keyword>
<evidence type="ECO:0000313" key="4">
    <source>
        <dbReference type="Proteomes" id="UP000002051"/>
    </source>
</evidence>
<gene>
    <name evidence="2" type="ORF">MTR_0042s0130</name>
</gene>
<dbReference type="SUPFAM" id="SSF56219">
    <property type="entry name" value="DNase I-like"/>
    <property type="match status" value="1"/>
</dbReference>
<dbReference type="PANTHER" id="PTHR33710">
    <property type="entry name" value="BNAC02G09200D PROTEIN"/>
    <property type="match status" value="1"/>
</dbReference>
<name>A0A072TIS8_MEDTR</name>
<reference evidence="2 4" key="2">
    <citation type="journal article" date="2014" name="BMC Genomics">
        <title>An improved genome release (version Mt4.0) for the model legume Medicago truncatula.</title>
        <authorList>
            <person name="Tang H."/>
            <person name="Krishnakumar V."/>
            <person name="Bidwell S."/>
            <person name="Rosen B."/>
            <person name="Chan A."/>
            <person name="Zhou S."/>
            <person name="Gentzbittel L."/>
            <person name="Childs K.L."/>
            <person name="Yandell M."/>
            <person name="Gundlach H."/>
            <person name="Mayer K.F."/>
            <person name="Schwartz D.C."/>
            <person name="Town C.D."/>
        </authorList>
    </citation>
    <scope>GENOME REANNOTATION</scope>
    <source>
        <strain evidence="2">A17</strain>
        <strain evidence="3 4">cv. Jemalong A17</strain>
    </source>
</reference>
<organism evidence="2 4">
    <name type="scientific">Medicago truncatula</name>
    <name type="common">Barrel medic</name>
    <name type="synonym">Medicago tribuloides</name>
    <dbReference type="NCBI Taxonomy" id="3880"/>
    <lineage>
        <taxon>Eukaryota</taxon>
        <taxon>Viridiplantae</taxon>
        <taxon>Streptophyta</taxon>
        <taxon>Embryophyta</taxon>
        <taxon>Tracheophyta</taxon>
        <taxon>Spermatophyta</taxon>
        <taxon>Magnoliopsida</taxon>
        <taxon>eudicotyledons</taxon>
        <taxon>Gunneridae</taxon>
        <taxon>Pentapetalae</taxon>
        <taxon>rosids</taxon>
        <taxon>fabids</taxon>
        <taxon>Fabales</taxon>
        <taxon>Fabaceae</taxon>
        <taxon>Papilionoideae</taxon>
        <taxon>50 kb inversion clade</taxon>
        <taxon>NPAAA clade</taxon>
        <taxon>Hologalegina</taxon>
        <taxon>IRL clade</taxon>
        <taxon>Trifolieae</taxon>
        <taxon>Medicago</taxon>
    </lineage>
</organism>
<dbReference type="EMBL" id="KL402767">
    <property type="protein sequence ID" value="KEH17121.1"/>
    <property type="molecule type" value="Genomic_DNA"/>
</dbReference>